<dbReference type="RefSeq" id="WP_092820157.1">
    <property type="nucleotide sequence ID" value="NZ_BAABKJ010000013.1"/>
</dbReference>
<sequence length="126" mass="13951">MLRLLSTSIICLGLITTGCATTKKLASKVNIGSSDTPLQQVLKERPDLRKGSATVEIRQFFNSVESPTAAQVKVTETGLMDDSVRSMRTVYSFKLVDGDWKKVDTEKSYQCLRGKNTKSFQKAKCP</sequence>
<reference evidence="2" key="1">
    <citation type="submission" date="2016-09" db="EMBL/GenBank/DDBJ databases">
        <authorList>
            <person name="Varghese N."/>
            <person name="Submissions S."/>
        </authorList>
    </citation>
    <scope>NUCLEOTIDE SEQUENCE [LARGE SCALE GENOMIC DNA]</scope>
    <source>
        <strain evidence="2">ANC 4667</strain>
    </source>
</reference>
<evidence type="ECO:0000313" key="2">
    <source>
        <dbReference type="Proteomes" id="UP000243468"/>
    </source>
</evidence>
<name>A0A1G6MF72_9GAMM</name>
<proteinExistence type="predicted"/>
<dbReference type="EMBL" id="FMYO01000008">
    <property type="protein sequence ID" value="SDC54101.1"/>
    <property type="molecule type" value="Genomic_DNA"/>
</dbReference>
<dbReference type="OrthoDB" id="6710064at2"/>
<accession>A0A1G6MF72</accession>
<dbReference type="STRING" id="1226327.SAMN05421732_10825"/>
<evidence type="ECO:0000313" key="1">
    <source>
        <dbReference type="EMBL" id="SDC54101.1"/>
    </source>
</evidence>
<dbReference type="Proteomes" id="UP000243468">
    <property type="component" value="Unassembled WGS sequence"/>
</dbReference>
<protein>
    <submittedName>
        <fullName evidence="1">Uncharacterized protein</fullName>
    </submittedName>
</protein>
<organism evidence="1 2">
    <name type="scientific">Acinetobacter kookii</name>
    <dbReference type="NCBI Taxonomy" id="1226327"/>
    <lineage>
        <taxon>Bacteria</taxon>
        <taxon>Pseudomonadati</taxon>
        <taxon>Pseudomonadota</taxon>
        <taxon>Gammaproteobacteria</taxon>
        <taxon>Moraxellales</taxon>
        <taxon>Moraxellaceae</taxon>
        <taxon>Acinetobacter</taxon>
    </lineage>
</organism>
<keyword evidence="2" id="KW-1185">Reference proteome</keyword>
<gene>
    <name evidence="1" type="ORF">SAMN05421732_10825</name>
</gene>
<dbReference type="AlphaFoldDB" id="A0A1G6MF72"/>
<dbReference type="PROSITE" id="PS51257">
    <property type="entry name" value="PROKAR_LIPOPROTEIN"/>
    <property type="match status" value="1"/>
</dbReference>